<organism evidence="1 2">
    <name type="scientific">Leptotrombidium deliense</name>
    <dbReference type="NCBI Taxonomy" id="299467"/>
    <lineage>
        <taxon>Eukaryota</taxon>
        <taxon>Metazoa</taxon>
        <taxon>Ecdysozoa</taxon>
        <taxon>Arthropoda</taxon>
        <taxon>Chelicerata</taxon>
        <taxon>Arachnida</taxon>
        <taxon>Acari</taxon>
        <taxon>Acariformes</taxon>
        <taxon>Trombidiformes</taxon>
        <taxon>Prostigmata</taxon>
        <taxon>Anystina</taxon>
        <taxon>Parasitengona</taxon>
        <taxon>Trombiculoidea</taxon>
        <taxon>Trombiculidae</taxon>
        <taxon>Leptotrombidium</taxon>
    </lineage>
</organism>
<dbReference type="InterPro" id="IPR021109">
    <property type="entry name" value="Peptidase_aspartic_dom_sf"/>
</dbReference>
<gene>
    <name evidence="1" type="ORF">B4U80_13430</name>
</gene>
<dbReference type="SUPFAM" id="SSF50630">
    <property type="entry name" value="Acid proteases"/>
    <property type="match status" value="1"/>
</dbReference>
<sequence>MRIQETNESVINYVLAKKAMCYRVDPNMKEDEIISSIIEGINFEIAKILYVANPASVDELLKIAKNAEHGIKRVKDRSPNTYCVNENEDLRSIIHSLSERFDSLVDSEARVNYVSENKKIRYSNRYNNVKCFNCGDYGPYTRNCEFRLRERHWSPALNDDDQKKNCRSKYETSQRLNYHKRYMIQQAYCNHSLRNEDRSPETEMRNMPLKQKENIAIVNYNQHLFSAYLRIENIMLNCAIDTNARVTLITEDIAKKTNKDIIPYTGRHVNSHAVNNFNIVGEIELIINLDEEKRNSVVVYALVVRDSNFDIVLGNDFNNKAKTIVDFVTNSKI</sequence>
<evidence type="ECO:0008006" key="3">
    <source>
        <dbReference type="Google" id="ProtNLM"/>
    </source>
</evidence>
<accession>A0A443S6N1</accession>
<dbReference type="AlphaFoldDB" id="A0A443S6N1"/>
<dbReference type="Gene3D" id="2.40.70.10">
    <property type="entry name" value="Acid Proteases"/>
    <property type="match status" value="1"/>
</dbReference>
<proteinExistence type="predicted"/>
<evidence type="ECO:0000313" key="1">
    <source>
        <dbReference type="EMBL" id="RWS23144.1"/>
    </source>
</evidence>
<dbReference type="Proteomes" id="UP000288716">
    <property type="component" value="Unassembled WGS sequence"/>
</dbReference>
<comment type="caution">
    <text evidence="1">The sequence shown here is derived from an EMBL/GenBank/DDBJ whole genome shotgun (WGS) entry which is preliminary data.</text>
</comment>
<dbReference type="VEuPathDB" id="VectorBase:LDEU008896"/>
<keyword evidence="2" id="KW-1185">Reference proteome</keyword>
<reference evidence="1 2" key="1">
    <citation type="journal article" date="2018" name="Gigascience">
        <title>Genomes of trombidid mites reveal novel predicted allergens and laterally-transferred genes associated with secondary metabolism.</title>
        <authorList>
            <person name="Dong X."/>
            <person name="Chaisiri K."/>
            <person name="Xia D."/>
            <person name="Armstrong S.D."/>
            <person name="Fang Y."/>
            <person name="Donnelly M.J."/>
            <person name="Kadowaki T."/>
            <person name="McGarry J.W."/>
            <person name="Darby A.C."/>
            <person name="Makepeace B.L."/>
        </authorList>
    </citation>
    <scope>NUCLEOTIDE SEQUENCE [LARGE SCALE GENOMIC DNA]</scope>
    <source>
        <strain evidence="1">UoL-UT</strain>
    </source>
</reference>
<dbReference type="EMBL" id="NCKV01007033">
    <property type="protein sequence ID" value="RWS23144.1"/>
    <property type="molecule type" value="Genomic_DNA"/>
</dbReference>
<evidence type="ECO:0000313" key="2">
    <source>
        <dbReference type="Proteomes" id="UP000288716"/>
    </source>
</evidence>
<name>A0A443S6N1_9ACAR</name>
<protein>
    <recommendedName>
        <fullName evidence="3">CCHC-type domain-containing protein</fullName>
    </recommendedName>
</protein>